<keyword evidence="1" id="KW-0472">Membrane</keyword>
<feature type="transmembrane region" description="Helical" evidence="1">
    <location>
        <begin position="148"/>
        <end position="168"/>
    </location>
</feature>
<feature type="transmembrane region" description="Helical" evidence="1">
    <location>
        <begin position="216"/>
        <end position="233"/>
    </location>
</feature>
<feature type="transmembrane region" description="Helical" evidence="1">
    <location>
        <begin position="5"/>
        <end position="23"/>
    </location>
</feature>
<dbReference type="EMBL" id="CP162551">
    <property type="protein sequence ID" value="XDI38082.1"/>
    <property type="molecule type" value="Genomic_DNA"/>
</dbReference>
<feature type="transmembrane region" description="Helical" evidence="1">
    <location>
        <begin position="94"/>
        <end position="115"/>
    </location>
</feature>
<protein>
    <recommendedName>
        <fullName evidence="3">DUF4386 domain-containing protein</fullName>
    </recommendedName>
</protein>
<reference evidence="2" key="1">
    <citation type="submission" date="2024-07" db="EMBL/GenBank/DDBJ databases">
        <title>Identification and characteristics of an arsenic-resistant bacterial isolate, which belongs to a novel species.</title>
        <authorList>
            <person name="Juszczyk A."/>
            <person name="Kowalczyk A."/>
            <person name="Was K."/>
            <person name="Kosowicz W."/>
            <person name="Budzyn A."/>
            <person name="Latowski D."/>
        </authorList>
    </citation>
    <scope>NUCLEOTIDE SEQUENCE</scope>
    <source>
        <strain evidence="2">As8PL</strain>
    </source>
</reference>
<dbReference type="RefSeq" id="WP_368505407.1">
    <property type="nucleotide sequence ID" value="NZ_CP162551.1"/>
</dbReference>
<name>A0AB39BX14_9BACI</name>
<keyword evidence="1" id="KW-1133">Transmembrane helix</keyword>
<proteinExistence type="predicted"/>
<accession>A0AB39BX14</accession>
<gene>
    <name evidence="2" type="ORF">AB3N04_07105</name>
</gene>
<evidence type="ECO:0000256" key="1">
    <source>
        <dbReference type="SAM" id="Phobius"/>
    </source>
</evidence>
<feature type="transmembrane region" description="Helical" evidence="1">
    <location>
        <begin position="65"/>
        <end position="82"/>
    </location>
</feature>
<feature type="transmembrane region" description="Helical" evidence="1">
    <location>
        <begin position="180"/>
        <end position="204"/>
    </location>
</feature>
<sequence>MSVKWIGWVGILHVLFIVGWIVYNLSHYLIYPAPLLEDGQSLAELGILYYSEHRGLLGFDHGSKSLMMLLSIVLPVGIFYILKRDSAFDLLNMLALVAGVVGFTLYSLSLMLQAVTVEYAFQLFVSNNDASAQAFATLIYDWTMLQGGFSVSIYILANLSLATWLLIHSKKIARDFKMKVFGVFGMTVGFLHIGGYSVSWFFLMQGSQVMHEVNEVVGVLWLVWLAWVSLYIINGKINRSEIN</sequence>
<evidence type="ECO:0008006" key="3">
    <source>
        <dbReference type="Google" id="ProtNLM"/>
    </source>
</evidence>
<dbReference type="AlphaFoldDB" id="A0AB39BX14"/>
<evidence type="ECO:0000313" key="2">
    <source>
        <dbReference type="EMBL" id="XDI38082.1"/>
    </source>
</evidence>
<keyword evidence="1" id="KW-0812">Transmembrane</keyword>
<organism evidence="2">
    <name type="scientific">Alkalihalophilus sp. As8PL</name>
    <dbReference type="NCBI Taxonomy" id="3237103"/>
    <lineage>
        <taxon>Bacteria</taxon>
        <taxon>Bacillati</taxon>
        <taxon>Bacillota</taxon>
        <taxon>Bacilli</taxon>
        <taxon>Bacillales</taxon>
        <taxon>Bacillaceae</taxon>
        <taxon>Alkalihalophilus</taxon>
    </lineage>
</organism>